<sequence length="572" mass="56379">MAPSALSSSAALLLLSVSVASAAVSCTLDAGGVPGSICGVFGQISTVDYYLEDLFVETTAETCSAACAARPSCLSFNLADGNFCELATGTQRQLGFVASDADPWYKGYDMTCFTCTGLTSSSSSTVFSSTISSSSSSSSLAPSITSSSSSVVSTISSSSSSVASSTSSSSVVSTTSSSSSSVVSASSASSSSVEPNLTASTSGLVEPTISSSSSSIEPTSTASSSGSVVPTISGSSSFTEPTSSCSSVKSTISSVVSTGRPTSSFIFRNSTTSSSSPTSTKSGSIVLTTEAPSSTSSTSGTTSIAVLTTSTVYATSFYTITSCALGIVNCPFGSVTTKTIALYTTICPVSATPTKPVSTSGATPFTTSTVPTSVATPLTTTTVYATSVYTITKCAPGVKCDVGYATTEIISLYTTVCPATQISATSVKGVPHSSAPAVPGHSAPAGHPEVPVSTVMVYPTGPAAGAVSSPVVPETYPTKPVEEPVPNSSLVTIQTNTIVPTYPTAAAVPVNNGTATSQSSAKGNVGTASIYLSVTGIPTATPSPITSNAGNALGAKCFGMAVVGGLIGAALL</sequence>
<protein>
    <recommendedName>
        <fullName evidence="3">Apple domain-containing protein</fullName>
    </recommendedName>
</protein>
<feature type="compositionally biased region" description="Low complexity" evidence="1">
    <location>
        <begin position="205"/>
        <end position="246"/>
    </location>
</feature>
<reference evidence="5" key="1">
    <citation type="submission" date="2016-03" db="EMBL/GenBank/DDBJ databases">
        <authorList>
            <person name="Ploux O."/>
        </authorList>
    </citation>
    <scope>NUCLEOTIDE SEQUENCE [LARGE SCALE GENOMIC DNA]</scope>
    <source>
        <strain evidence="5">UK7</strain>
    </source>
</reference>
<keyword evidence="2" id="KW-0732">Signal</keyword>
<dbReference type="AlphaFoldDB" id="A0A1E1KAU5"/>
<evidence type="ECO:0000259" key="3">
    <source>
        <dbReference type="PROSITE" id="PS50948"/>
    </source>
</evidence>
<feature type="region of interest" description="Disordered" evidence="1">
    <location>
        <begin position="191"/>
        <end position="246"/>
    </location>
</feature>
<proteinExistence type="predicted"/>
<dbReference type="EMBL" id="FJUW01000010">
    <property type="protein sequence ID" value="CZS95189.1"/>
    <property type="molecule type" value="Genomic_DNA"/>
</dbReference>
<feature type="domain" description="Apple" evidence="3">
    <location>
        <begin position="38"/>
        <end position="112"/>
    </location>
</feature>
<name>A0A1E1KAU5_9HELO</name>
<evidence type="ECO:0000313" key="5">
    <source>
        <dbReference type="Proteomes" id="UP000178129"/>
    </source>
</evidence>
<dbReference type="STRING" id="914237.A0A1E1KAU5"/>
<accession>A0A1E1KAU5</accession>
<feature type="signal peptide" evidence="2">
    <location>
        <begin position="1"/>
        <end position="22"/>
    </location>
</feature>
<comment type="caution">
    <text evidence="4">The sequence shown here is derived from an EMBL/GenBank/DDBJ whole genome shotgun (WGS) entry which is preliminary data.</text>
</comment>
<dbReference type="InterPro" id="IPR003609">
    <property type="entry name" value="Pan_app"/>
</dbReference>
<keyword evidence="5" id="KW-1185">Reference proteome</keyword>
<feature type="region of interest" description="Disordered" evidence="1">
    <location>
        <begin position="267"/>
        <end position="301"/>
    </location>
</feature>
<feature type="compositionally biased region" description="Polar residues" evidence="1">
    <location>
        <begin position="194"/>
        <end position="203"/>
    </location>
</feature>
<evidence type="ECO:0000256" key="2">
    <source>
        <dbReference type="SAM" id="SignalP"/>
    </source>
</evidence>
<evidence type="ECO:0000256" key="1">
    <source>
        <dbReference type="SAM" id="MobiDB-lite"/>
    </source>
</evidence>
<gene>
    <name evidence="4" type="ORF">RCO7_05848</name>
</gene>
<feature type="chain" id="PRO_5009445897" description="Apple domain-containing protein" evidence="2">
    <location>
        <begin position="23"/>
        <end position="572"/>
    </location>
</feature>
<dbReference type="Proteomes" id="UP000178129">
    <property type="component" value="Unassembled WGS sequence"/>
</dbReference>
<organism evidence="4 5">
    <name type="scientific">Rhynchosporium graminicola</name>
    <dbReference type="NCBI Taxonomy" id="2792576"/>
    <lineage>
        <taxon>Eukaryota</taxon>
        <taxon>Fungi</taxon>
        <taxon>Dikarya</taxon>
        <taxon>Ascomycota</taxon>
        <taxon>Pezizomycotina</taxon>
        <taxon>Leotiomycetes</taxon>
        <taxon>Helotiales</taxon>
        <taxon>Ploettnerulaceae</taxon>
        <taxon>Rhynchosporium</taxon>
    </lineage>
</organism>
<evidence type="ECO:0000313" key="4">
    <source>
        <dbReference type="EMBL" id="CZS95189.1"/>
    </source>
</evidence>
<dbReference type="PROSITE" id="PS50948">
    <property type="entry name" value="PAN"/>
    <property type="match status" value="1"/>
</dbReference>
<dbReference type="InParanoid" id="A0A1E1KAU5"/>